<dbReference type="Pfam" id="PF02817">
    <property type="entry name" value="E3_binding"/>
    <property type="match status" value="1"/>
</dbReference>
<comment type="similarity">
    <text evidence="2 6">Belongs to the 2-oxoacid dehydrogenase family.</text>
</comment>
<evidence type="ECO:0000259" key="9">
    <source>
        <dbReference type="PROSITE" id="PS51826"/>
    </source>
</evidence>
<keyword evidence="3 6" id="KW-0808">Transferase</keyword>
<keyword evidence="5 6" id="KW-0012">Acyltransferase</keyword>
<evidence type="ECO:0000256" key="4">
    <source>
        <dbReference type="ARBA" id="ARBA00022823"/>
    </source>
</evidence>
<evidence type="ECO:0000256" key="1">
    <source>
        <dbReference type="ARBA" id="ARBA00001938"/>
    </source>
</evidence>
<evidence type="ECO:0000256" key="5">
    <source>
        <dbReference type="ARBA" id="ARBA00023315"/>
    </source>
</evidence>
<protein>
    <recommendedName>
        <fullName evidence="6">Dihydrolipoamide acetyltransferase component of pyruvate dehydrogenase complex</fullName>
        <ecNumber evidence="6">2.3.1.-</ecNumber>
    </recommendedName>
</protein>
<dbReference type="EC" id="2.3.1.-" evidence="6"/>
<evidence type="ECO:0000256" key="7">
    <source>
        <dbReference type="SAM" id="MobiDB-lite"/>
    </source>
</evidence>
<dbReference type="InterPro" id="IPR023213">
    <property type="entry name" value="CAT-like_dom_sf"/>
</dbReference>
<dbReference type="InterPro" id="IPR003016">
    <property type="entry name" value="2-oxoA_DH_lipoyl-BS"/>
</dbReference>
<evidence type="ECO:0000256" key="3">
    <source>
        <dbReference type="ARBA" id="ARBA00022679"/>
    </source>
</evidence>
<name>A0ABV5QR91_9ACTN</name>
<accession>A0ABV5QR91</accession>
<dbReference type="InterPro" id="IPR050743">
    <property type="entry name" value="2-oxoacid_DH_E2_comp"/>
</dbReference>
<dbReference type="SUPFAM" id="SSF47005">
    <property type="entry name" value="Peripheral subunit-binding domain of 2-oxo acid dehydrogenase complex"/>
    <property type="match status" value="1"/>
</dbReference>
<dbReference type="Pfam" id="PF00364">
    <property type="entry name" value="Biotin_lipoyl"/>
    <property type="match status" value="1"/>
</dbReference>
<feature type="region of interest" description="Disordered" evidence="7">
    <location>
        <begin position="212"/>
        <end position="256"/>
    </location>
</feature>
<dbReference type="Gene3D" id="2.40.50.100">
    <property type="match status" value="1"/>
</dbReference>
<feature type="compositionally biased region" description="Pro residues" evidence="7">
    <location>
        <begin position="218"/>
        <end position="247"/>
    </location>
</feature>
<dbReference type="PROSITE" id="PS00189">
    <property type="entry name" value="LIPOYL"/>
    <property type="match status" value="1"/>
</dbReference>
<keyword evidence="4 6" id="KW-0450">Lipoyl</keyword>
<proteinExistence type="inferred from homology"/>
<dbReference type="InterPro" id="IPR000089">
    <property type="entry name" value="Biotin_lipoyl"/>
</dbReference>
<comment type="cofactor">
    <cofactor evidence="1 6">
        <name>(R)-lipoate</name>
        <dbReference type="ChEBI" id="CHEBI:83088"/>
    </cofactor>
</comment>
<dbReference type="Pfam" id="PF00198">
    <property type="entry name" value="2-oxoacid_dh"/>
    <property type="match status" value="1"/>
</dbReference>
<dbReference type="InterPro" id="IPR004167">
    <property type="entry name" value="PSBD"/>
</dbReference>
<dbReference type="InterPro" id="IPR036625">
    <property type="entry name" value="E3-bd_dom_sf"/>
</dbReference>
<dbReference type="PANTHER" id="PTHR43178">
    <property type="entry name" value="DIHYDROLIPOAMIDE ACETYLTRANSFERASE COMPONENT OF PYRUVATE DEHYDROGENASE COMPLEX"/>
    <property type="match status" value="1"/>
</dbReference>
<dbReference type="Proteomes" id="UP001589716">
    <property type="component" value="Unassembled WGS sequence"/>
</dbReference>
<reference evidence="10 11" key="1">
    <citation type="submission" date="2024-09" db="EMBL/GenBank/DDBJ databases">
        <authorList>
            <person name="Sun Q."/>
            <person name="Mori K."/>
        </authorList>
    </citation>
    <scope>NUCLEOTIDE SEQUENCE [LARGE SCALE GENOMIC DNA]</scope>
    <source>
        <strain evidence="10 11">JCM 4414</strain>
    </source>
</reference>
<dbReference type="PROSITE" id="PS51826">
    <property type="entry name" value="PSBD"/>
    <property type="match status" value="1"/>
</dbReference>
<evidence type="ECO:0000313" key="11">
    <source>
        <dbReference type="Proteomes" id="UP001589716"/>
    </source>
</evidence>
<evidence type="ECO:0000313" key="10">
    <source>
        <dbReference type="EMBL" id="MFB9556020.1"/>
    </source>
</evidence>
<dbReference type="PROSITE" id="PS50968">
    <property type="entry name" value="BIOTINYL_LIPOYL"/>
    <property type="match status" value="1"/>
</dbReference>
<comment type="caution">
    <text evidence="10">The sequence shown here is derived from an EMBL/GenBank/DDBJ whole genome shotgun (WGS) entry which is preliminary data.</text>
</comment>
<dbReference type="GO" id="GO:0016746">
    <property type="term" value="F:acyltransferase activity"/>
    <property type="evidence" value="ECO:0007669"/>
    <property type="project" value="UniProtKB-KW"/>
</dbReference>
<dbReference type="InterPro" id="IPR011053">
    <property type="entry name" value="Single_hybrid_motif"/>
</dbReference>
<dbReference type="Gene3D" id="3.30.559.10">
    <property type="entry name" value="Chloramphenicol acetyltransferase-like domain"/>
    <property type="match status" value="1"/>
</dbReference>
<keyword evidence="11" id="KW-1185">Reference proteome</keyword>
<dbReference type="Gene3D" id="4.10.320.10">
    <property type="entry name" value="E3-binding domain"/>
    <property type="match status" value="1"/>
</dbReference>
<dbReference type="PANTHER" id="PTHR43178:SF5">
    <property type="entry name" value="LIPOAMIDE ACYLTRANSFERASE COMPONENT OF BRANCHED-CHAIN ALPHA-KETO ACID DEHYDROGENASE COMPLEX, MITOCHONDRIAL"/>
    <property type="match status" value="1"/>
</dbReference>
<evidence type="ECO:0000259" key="8">
    <source>
        <dbReference type="PROSITE" id="PS50968"/>
    </source>
</evidence>
<dbReference type="SUPFAM" id="SSF51230">
    <property type="entry name" value="Single hybrid motif"/>
    <property type="match status" value="1"/>
</dbReference>
<organism evidence="10 11">
    <name type="scientific">Streptomyces roseoviridis</name>
    <dbReference type="NCBI Taxonomy" id="67361"/>
    <lineage>
        <taxon>Bacteria</taxon>
        <taxon>Bacillati</taxon>
        <taxon>Actinomycetota</taxon>
        <taxon>Actinomycetes</taxon>
        <taxon>Kitasatosporales</taxon>
        <taxon>Streptomycetaceae</taxon>
        <taxon>Streptomyces</taxon>
    </lineage>
</organism>
<feature type="domain" description="Peripheral subunit-binding (PSBD)" evidence="9">
    <location>
        <begin position="171"/>
        <end position="208"/>
    </location>
</feature>
<gene>
    <name evidence="10" type="ORF">ACFFTP_17715</name>
</gene>
<dbReference type="CDD" id="cd06849">
    <property type="entry name" value="lipoyl_domain"/>
    <property type="match status" value="1"/>
</dbReference>
<evidence type="ECO:0000256" key="2">
    <source>
        <dbReference type="ARBA" id="ARBA00007317"/>
    </source>
</evidence>
<dbReference type="EMBL" id="JBHMCT010000010">
    <property type="protein sequence ID" value="MFB9556020.1"/>
    <property type="molecule type" value="Genomic_DNA"/>
</dbReference>
<sequence length="484" mass="49651">MTEQHVREFTMPDVGEGLTEAEILTWYVRPGDTVTDGQVVCEVETAKAAVELPIPFDGTVHELRFPEGTTVDVGAVIITVATAAAAPAPAPAPTAAAAPAGAAPPAAPARQPVLVGYGVSEGPTRRRPRAQVGATGAAVSAAAPAPAPVPVLVSASIPVPVPVPVPQARPLAKPPVRKLAKDLGVDLASVTPSGAGGIISREDVHRAAAPEPEFTAPEPAPVAAPSPAPATPAPGSGPAPGPAPGPQPSGDARVTRVPVKGVRRATARAMVASAFSAPHVTEFVTVDVTRTMKLVEELKADPDMAGLRVTPLLLVARALLVAIKRHPEINASWDEVNQEIVLKHYVNLGIAAATPRGLVVPNIKDAHLKTLPRLAGDLGELVAAAKAGRTPPSAMADGTVTITNVGVFGVDTGTPILNPGEAAILAVGAIGPRPWAHRGKVRLRQVTTLALSFDHRLVDGELGSRVLADVAALLERPKRFLTWS</sequence>
<evidence type="ECO:0000256" key="6">
    <source>
        <dbReference type="RuleBase" id="RU003423"/>
    </source>
</evidence>
<dbReference type="SUPFAM" id="SSF52777">
    <property type="entry name" value="CoA-dependent acyltransferases"/>
    <property type="match status" value="1"/>
</dbReference>
<dbReference type="RefSeq" id="WP_345487364.1">
    <property type="nucleotide sequence ID" value="NZ_BAAAWU010000001.1"/>
</dbReference>
<dbReference type="InterPro" id="IPR001078">
    <property type="entry name" value="2-oxoacid_DH_actylTfrase"/>
</dbReference>
<feature type="domain" description="Lipoyl-binding" evidence="8">
    <location>
        <begin position="6"/>
        <end position="81"/>
    </location>
</feature>